<name>A0ABM9EXY3_9BACI</name>
<evidence type="ECO:0000313" key="4">
    <source>
        <dbReference type="EMBL" id="CAH2717577.1"/>
    </source>
</evidence>
<dbReference type="SUPFAM" id="SSF55811">
    <property type="entry name" value="Nudix"/>
    <property type="match status" value="1"/>
</dbReference>
<dbReference type="GO" id="GO:0035539">
    <property type="term" value="F:8-oxo-7,8-dihydrodeoxyguanosine triphosphate pyrophosphatase activity"/>
    <property type="evidence" value="ECO:0007669"/>
    <property type="project" value="UniProtKB-EC"/>
</dbReference>
<dbReference type="Gene3D" id="3.90.79.10">
    <property type="entry name" value="Nucleoside Triphosphate Pyrophosphohydrolase"/>
    <property type="match status" value="1"/>
</dbReference>
<dbReference type="Proteomes" id="UP000838308">
    <property type="component" value="Unassembled WGS sequence"/>
</dbReference>
<evidence type="ECO:0000259" key="3">
    <source>
        <dbReference type="PROSITE" id="PS51462"/>
    </source>
</evidence>
<organism evidence="4 5">
    <name type="scientific">Neobacillus rhizosphaerae</name>
    <dbReference type="NCBI Taxonomy" id="2880965"/>
    <lineage>
        <taxon>Bacteria</taxon>
        <taxon>Bacillati</taxon>
        <taxon>Bacillota</taxon>
        <taxon>Bacilli</taxon>
        <taxon>Bacillales</taxon>
        <taxon>Bacillaceae</taxon>
        <taxon>Neobacillus</taxon>
    </lineage>
</organism>
<evidence type="ECO:0000313" key="5">
    <source>
        <dbReference type="Proteomes" id="UP000838308"/>
    </source>
</evidence>
<sequence length="159" mass="18469">MIRFLDDNGNKVELTFSQNRFQVESKHVLVICQFEDGWLLTKHKQRGIEFPGGKRESGETLEEAARRETYEETGAILADLNYLAQYMVYDEMDPFVKTVFWGKVKRVAETSSYYETNGPVIVNGDLLQLRFGEEYSFIMKDQVVGECVNYINLKQSEKE</sequence>
<evidence type="ECO:0000256" key="2">
    <source>
        <dbReference type="RuleBase" id="RU003476"/>
    </source>
</evidence>
<dbReference type="CDD" id="cd04665">
    <property type="entry name" value="NUDIX_RppH"/>
    <property type="match status" value="1"/>
</dbReference>
<dbReference type="InterPro" id="IPR014078">
    <property type="entry name" value="Nudix_YtkD"/>
</dbReference>
<dbReference type="Pfam" id="PF00293">
    <property type="entry name" value="NUDIX"/>
    <property type="match status" value="1"/>
</dbReference>
<dbReference type="PROSITE" id="PS00893">
    <property type="entry name" value="NUDIX_BOX"/>
    <property type="match status" value="1"/>
</dbReference>
<comment type="caution">
    <text evidence="4">The sequence shown here is derived from an EMBL/GenBank/DDBJ whole genome shotgun (WGS) entry which is preliminary data.</text>
</comment>
<keyword evidence="5" id="KW-1185">Reference proteome</keyword>
<comment type="similarity">
    <text evidence="2">Belongs to the Nudix hydrolase family.</text>
</comment>
<dbReference type="InterPro" id="IPR020084">
    <property type="entry name" value="NUDIX_hydrolase_CS"/>
</dbReference>
<keyword evidence="1 2" id="KW-0378">Hydrolase</keyword>
<dbReference type="InterPro" id="IPR015797">
    <property type="entry name" value="NUDIX_hydrolase-like_dom_sf"/>
</dbReference>
<proteinExistence type="inferred from homology"/>
<dbReference type="PRINTS" id="PR00502">
    <property type="entry name" value="NUDIXFAMILY"/>
</dbReference>
<dbReference type="InterPro" id="IPR000086">
    <property type="entry name" value="NUDIX_hydrolase_dom"/>
</dbReference>
<dbReference type="EMBL" id="CALBWS010000053">
    <property type="protein sequence ID" value="CAH2717577.1"/>
    <property type="molecule type" value="Genomic_DNA"/>
</dbReference>
<protein>
    <submittedName>
        <fullName evidence="4">8-oxo-dGTP diphosphatase YtkD</fullName>
        <ecNumber evidence="4">3.6.1.55</ecNumber>
    </submittedName>
</protein>
<dbReference type="NCBIfam" id="TIGR02705">
    <property type="entry name" value="nudix_YtkD"/>
    <property type="match status" value="1"/>
</dbReference>
<dbReference type="PROSITE" id="PS51462">
    <property type="entry name" value="NUDIX"/>
    <property type="match status" value="1"/>
</dbReference>
<accession>A0ABM9EXY3</accession>
<reference evidence="4" key="1">
    <citation type="submission" date="2022-04" db="EMBL/GenBank/DDBJ databases">
        <authorList>
            <person name="Criscuolo A."/>
        </authorList>
    </citation>
    <scope>NUCLEOTIDE SEQUENCE</scope>
    <source>
        <strain evidence="4">CIP111895</strain>
    </source>
</reference>
<dbReference type="InterPro" id="IPR020476">
    <property type="entry name" value="Nudix_hydrolase"/>
</dbReference>
<evidence type="ECO:0000256" key="1">
    <source>
        <dbReference type="ARBA" id="ARBA00022801"/>
    </source>
</evidence>
<gene>
    <name evidence="4" type="primary">ytkD</name>
    <name evidence="4" type="ORF">BACCIP111895_04791</name>
</gene>
<feature type="domain" description="Nudix hydrolase" evidence="3">
    <location>
        <begin position="8"/>
        <end position="159"/>
    </location>
</feature>
<dbReference type="EC" id="3.6.1.55" evidence="4"/>
<dbReference type="RefSeq" id="WP_248737788.1">
    <property type="nucleotide sequence ID" value="NZ_CALBWS010000053.1"/>
</dbReference>